<feature type="region of interest" description="Disordered" evidence="1">
    <location>
        <begin position="212"/>
        <end position="232"/>
    </location>
</feature>
<dbReference type="EMBL" id="VSSQ01056271">
    <property type="protein sequence ID" value="MPN10129.1"/>
    <property type="molecule type" value="Genomic_DNA"/>
</dbReference>
<evidence type="ECO:0000256" key="1">
    <source>
        <dbReference type="SAM" id="MobiDB-lite"/>
    </source>
</evidence>
<organism evidence="2">
    <name type="scientific">bioreactor metagenome</name>
    <dbReference type="NCBI Taxonomy" id="1076179"/>
    <lineage>
        <taxon>unclassified sequences</taxon>
        <taxon>metagenomes</taxon>
        <taxon>ecological metagenomes</taxon>
    </lineage>
</organism>
<gene>
    <name evidence="2" type="ORF">SDC9_157422</name>
</gene>
<reference evidence="2" key="1">
    <citation type="submission" date="2019-08" db="EMBL/GenBank/DDBJ databases">
        <authorList>
            <person name="Kucharzyk K."/>
            <person name="Murdoch R.W."/>
            <person name="Higgins S."/>
            <person name="Loffler F."/>
        </authorList>
    </citation>
    <scope>NUCLEOTIDE SEQUENCE</scope>
</reference>
<accession>A0A645F9Y7</accession>
<protein>
    <submittedName>
        <fullName evidence="2">Uncharacterized protein</fullName>
    </submittedName>
</protein>
<comment type="caution">
    <text evidence="2">The sequence shown here is derived from an EMBL/GenBank/DDBJ whole genome shotgun (WGS) entry which is preliminary data.</text>
</comment>
<evidence type="ECO:0000313" key="2">
    <source>
        <dbReference type="EMBL" id="MPN10129.1"/>
    </source>
</evidence>
<proteinExistence type="predicted"/>
<sequence>MKPGKCHALIQGRPVEFSSFRLQIFPVYGVYPDSPEPYQRGKGKDFLIQPVRKKELFGELFGSPCFFRRDKQSMNRTVEGTPADFFVSATVGFHSPDRNGPMFPNRVPRRISKSFKADFIKSRFITFPAPAVFIECVSGDCCIQINGTTDICHHDFNTFVFRNFGFRGKNNFIPLNVPVSESGTPDFHFPRMSKAVFFILEDADRRRIHSEKRQKYPDKNQGERDFHFKDSI</sequence>
<name>A0A645F9Y7_9ZZZZ</name>
<dbReference type="AlphaFoldDB" id="A0A645F9Y7"/>